<dbReference type="GO" id="GO:0070930">
    <property type="term" value="P:trans-translation-dependent protein tagging"/>
    <property type="evidence" value="ECO:0007669"/>
    <property type="project" value="TreeGrafter"/>
</dbReference>
<dbReference type="NCBIfam" id="NF003843">
    <property type="entry name" value="PRK05422.1"/>
    <property type="match status" value="1"/>
</dbReference>
<dbReference type="Pfam" id="PF01668">
    <property type="entry name" value="SmpB"/>
    <property type="match status" value="1"/>
</dbReference>
<dbReference type="GO" id="GO:0005829">
    <property type="term" value="C:cytosol"/>
    <property type="evidence" value="ECO:0007669"/>
    <property type="project" value="TreeGrafter"/>
</dbReference>
<organism evidence="5 6">
    <name type="scientific">Candidatus Doudnabacteria bacterium RIFCSPHIGHO2_01_FULL_49_9</name>
    <dbReference type="NCBI Taxonomy" id="1817827"/>
    <lineage>
        <taxon>Bacteria</taxon>
        <taxon>Candidatus Doudnaibacteriota</taxon>
    </lineage>
</organism>
<protein>
    <recommendedName>
        <fullName evidence="3">SsrA-binding protein</fullName>
    </recommendedName>
    <alternativeName>
        <fullName evidence="3">Small protein B</fullName>
    </alternativeName>
</protein>
<proteinExistence type="inferred from homology"/>
<dbReference type="CDD" id="cd09294">
    <property type="entry name" value="SmpB"/>
    <property type="match status" value="1"/>
</dbReference>
<comment type="subcellular location">
    <subcellularLocation>
        <location evidence="3">Cytoplasm</location>
    </subcellularLocation>
    <text evidence="3">The tmRNA-SmpB complex associates with stalled 70S ribosomes.</text>
</comment>
<gene>
    <name evidence="3" type="primary">smpB</name>
    <name evidence="5" type="ORF">A2846_03410</name>
</gene>
<dbReference type="AlphaFoldDB" id="A0A1F5NZ24"/>
<name>A0A1F5NZ24_9BACT</name>
<evidence type="ECO:0000313" key="6">
    <source>
        <dbReference type="Proteomes" id="UP000176339"/>
    </source>
</evidence>
<dbReference type="GO" id="GO:0070929">
    <property type="term" value="P:trans-translation"/>
    <property type="evidence" value="ECO:0007669"/>
    <property type="project" value="UniProtKB-UniRule"/>
</dbReference>
<keyword evidence="1 3" id="KW-0963">Cytoplasm</keyword>
<dbReference type="InterPro" id="IPR000037">
    <property type="entry name" value="SsrA-bd_prot"/>
</dbReference>
<comment type="similarity">
    <text evidence="3">Belongs to the SmpB family.</text>
</comment>
<dbReference type="Gene3D" id="2.40.280.10">
    <property type="match status" value="1"/>
</dbReference>
<evidence type="ECO:0000256" key="2">
    <source>
        <dbReference type="ARBA" id="ARBA00022884"/>
    </source>
</evidence>
<feature type="region of interest" description="Disordered" evidence="4">
    <location>
        <begin position="136"/>
        <end position="156"/>
    </location>
</feature>
<dbReference type="InterPro" id="IPR020081">
    <property type="entry name" value="SsrA-bd_prot_CS"/>
</dbReference>
<dbReference type="GO" id="GO:0003723">
    <property type="term" value="F:RNA binding"/>
    <property type="evidence" value="ECO:0007669"/>
    <property type="project" value="UniProtKB-UniRule"/>
</dbReference>
<evidence type="ECO:0000313" key="5">
    <source>
        <dbReference type="EMBL" id="OGE82873.1"/>
    </source>
</evidence>
<dbReference type="SUPFAM" id="SSF74982">
    <property type="entry name" value="Small protein B (SmpB)"/>
    <property type="match status" value="1"/>
</dbReference>
<dbReference type="EMBL" id="MFEN01000061">
    <property type="protein sequence ID" value="OGE82873.1"/>
    <property type="molecule type" value="Genomic_DNA"/>
</dbReference>
<dbReference type="PANTHER" id="PTHR30308:SF2">
    <property type="entry name" value="SSRA-BINDING PROTEIN"/>
    <property type="match status" value="1"/>
</dbReference>
<dbReference type="HAMAP" id="MF_00023">
    <property type="entry name" value="SmpB"/>
    <property type="match status" value="1"/>
</dbReference>
<dbReference type="PROSITE" id="PS01317">
    <property type="entry name" value="SSRP"/>
    <property type="match status" value="1"/>
</dbReference>
<dbReference type="Proteomes" id="UP000176339">
    <property type="component" value="Unassembled WGS sequence"/>
</dbReference>
<evidence type="ECO:0000256" key="3">
    <source>
        <dbReference type="HAMAP-Rule" id="MF_00023"/>
    </source>
</evidence>
<evidence type="ECO:0000256" key="4">
    <source>
        <dbReference type="SAM" id="MobiDB-lite"/>
    </source>
</evidence>
<reference evidence="5 6" key="1">
    <citation type="journal article" date="2016" name="Nat. Commun.">
        <title>Thousands of microbial genomes shed light on interconnected biogeochemical processes in an aquifer system.</title>
        <authorList>
            <person name="Anantharaman K."/>
            <person name="Brown C.T."/>
            <person name="Hug L.A."/>
            <person name="Sharon I."/>
            <person name="Castelle C.J."/>
            <person name="Probst A.J."/>
            <person name="Thomas B.C."/>
            <person name="Singh A."/>
            <person name="Wilkins M.J."/>
            <person name="Karaoz U."/>
            <person name="Brodie E.L."/>
            <person name="Williams K.H."/>
            <person name="Hubbard S.S."/>
            <person name="Banfield J.F."/>
        </authorList>
    </citation>
    <scope>NUCLEOTIDE SEQUENCE [LARGE SCALE GENOMIC DNA]</scope>
</reference>
<feature type="compositionally biased region" description="Basic and acidic residues" evidence="4">
    <location>
        <begin position="137"/>
        <end position="156"/>
    </location>
</feature>
<dbReference type="InterPro" id="IPR023620">
    <property type="entry name" value="SmpB"/>
</dbReference>
<accession>A0A1F5NZ24</accession>
<comment type="caution">
    <text evidence="5">The sequence shown here is derived from an EMBL/GenBank/DDBJ whole genome shotgun (WGS) entry which is preliminary data.</text>
</comment>
<dbReference type="PANTHER" id="PTHR30308">
    <property type="entry name" value="TMRNA-BINDING COMPONENT OF TRANS-TRANSLATION TAGGING COMPLEX"/>
    <property type="match status" value="1"/>
</dbReference>
<comment type="function">
    <text evidence="3">Required for rescue of stalled ribosomes mediated by trans-translation. Binds to transfer-messenger RNA (tmRNA), required for stable association of tmRNA with ribosomes. tmRNA and SmpB together mimic tRNA shape, replacing the anticodon stem-loop with SmpB. tmRNA is encoded by the ssrA gene; the 2 termini fold to resemble tRNA(Ala) and it encodes a 'tag peptide', a short internal open reading frame. During trans-translation Ala-aminoacylated tmRNA acts like a tRNA, entering the A-site of stalled ribosomes, displacing the stalled mRNA. The ribosome then switches to translate the ORF on the tmRNA; the nascent peptide is terminated with the 'tag peptide' encoded by the tmRNA and targeted for degradation. The ribosome is freed to recommence translation, which seems to be the essential function of trans-translation.</text>
</comment>
<evidence type="ECO:0000256" key="1">
    <source>
        <dbReference type="ARBA" id="ARBA00022490"/>
    </source>
</evidence>
<keyword evidence="2 3" id="KW-0694">RNA-binding</keyword>
<sequence length="156" mass="17878">MPELAFNKRVHFDYEILEKFEAGIELQGFEVKAIRAGRLNLGGSYAVIRPYSAKATKGTGNEAWLINADLPPYQAMNTPEGYDSKRNRRLLLKKDEIREIIGRIKESKLTIVPISAYTKGALIKLSIGLARPKKKADKRESIKKRETEREMRRFIK</sequence>
<dbReference type="NCBIfam" id="TIGR00086">
    <property type="entry name" value="smpB"/>
    <property type="match status" value="1"/>
</dbReference>